<accession>A0ABV7YHV5</accession>
<dbReference type="PANTHER" id="PTHR31118:SF32">
    <property type="entry name" value="KYNURENINE FORMAMIDASE"/>
    <property type="match status" value="1"/>
</dbReference>
<reference evidence="2" key="1">
    <citation type="journal article" date="2019" name="Int. J. Syst. Evol. Microbiol.">
        <title>The Global Catalogue of Microorganisms (GCM) 10K type strain sequencing project: providing services to taxonomists for standard genome sequencing and annotation.</title>
        <authorList>
            <consortium name="The Broad Institute Genomics Platform"/>
            <consortium name="The Broad Institute Genome Sequencing Center for Infectious Disease"/>
            <person name="Wu L."/>
            <person name="Ma J."/>
        </authorList>
    </citation>
    <scope>NUCLEOTIDE SEQUENCE [LARGE SCALE GENOMIC DNA]</scope>
    <source>
        <strain evidence="2">CGMCC 4.7241</strain>
    </source>
</reference>
<organism evidence="1 2">
    <name type="scientific">Tenggerimyces flavus</name>
    <dbReference type="NCBI Taxonomy" id="1708749"/>
    <lineage>
        <taxon>Bacteria</taxon>
        <taxon>Bacillati</taxon>
        <taxon>Actinomycetota</taxon>
        <taxon>Actinomycetes</taxon>
        <taxon>Propionibacteriales</taxon>
        <taxon>Nocardioidaceae</taxon>
        <taxon>Tenggerimyces</taxon>
    </lineage>
</organism>
<dbReference type="GO" id="GO:0016787">
    <property type="term" value="F:hydrolase activity"/>
    <property type="evidence" value="ECO:0007669"/>
    <property type="project" value="UniProtKB-KW"/>
</dbReference>
<keyword evidence="1" id="KW-0378">Hydrolase</keyword>
<dbReference type="Pfam" id="PF04199">
    <property type="entry name" value="Cyclase"/>
    <property type="match status" value="1"/>
</dbReference>
<evidence type="ECO:0000313" key="1">
    <source>
        <dbReference type="EMBL" id="MFC3764374.1"/>
    </source>
</evidence>
<keyword evidence="2" id="KW-1185">Reference proteome</keyword>
<dbReference type="Proteomes" id="UP001595699">
    <property type="component" value="Unassembled WGS sequence"/>
</dbReference>
<dbReference type="InterPro" id="IPR037175">
    <property type="entry name" value="KFase_sf"/>
</dbReference>
<gene>
    <name evidence="1" type="ORF">ACFOUW_26300</name>
</gene>
<evidence type="ECO:0000313" key="2">
    <source>
        <dbReference type="Proteomes" id="UP001595699"/>
    </source>
</evidence>
<protein>
    <submittedName>
        <fullName evidence="1">Cyclase family protein</fullName>
        <ecNumber evidence="1">3.5.-.-</ecNumber>
    </submittedName>
</protein>
<dbReference type="EC" id="3.5.-.-" evidence="1"/>
<dbReference type="Gene3D" id="3.50.30.50">
    <property type="entry name" value="Putative cyclase"/>
    <property type="match status" value="1"/>
</dbReference>
<dbReference type="EMBL" id="JBHRZH010000023">
    <property type="protein sequence ID" value="MFC3764374.1"/>
    <property type="molecule type" value="Genomic_DNA"/>
</dbReference>
<dbReference type="PANTHER" id="PTHR31118">
    <property type="entry name" value="CYCLASE-LIKE PROTEIN 2"/>
    <property type="match status" value="1"/>
</dbReference>
<proteinExistence type="predicted"/>
<name>A0ABV7YHV5_9ACTN</name>
<dbReference type="InterPro" id="IPR007325">
    <property type="entry name" value="KFase/CYL"/>
</dbReference>
<sequence>MRISKVVDLSQVVDSSTQIYPGDPVPSLHPATTIEADGFNVLHVHIGSHTGTHVDAPYHFVSDGARIDEVPLASFLGVGVVADVSGREPRSRIGWADLAPYESVLGPGRILLLRTGWSEYFGTERYYDHPFLDGDAARRLMDLGVRTVGIDALSPDETVLDGPPSDFAVHHTISRAGGIIAENLTRLADIDFADPLVSLLPIKLGGADGAPIRAIASEIINS</sequence>
<dbReference type="RefSeq" id="WP_205115380.1">
    <property type="nucleotide sequence ID" value="NZ_JAFBCM010000001.1"/>
</dbReference>
<comment type="caution">
    <text evidence="1">The sequence shown here is derived from an EMBL/GenBank/DDBJ whole genome shotgun (WGS) entry which is preliminary data.</text>
</comment>
<dbReference type="SUPFAM" id="SSF102198">
    <property type="entry name" value="Putative cyclase"/>
    <property type="match status" value="1"/>
</dbReference>